<keyword evidence="3" id="KW-1185">Reference proteome</keyword>
<feature type="signal peptide" evidence="1">
    <location>
        <begin position="1"/>
        <end position="30"/>
    </location>
</feature>
<gene>
    <name evidence="2" type="ORF">OV287_33315</name>
</gene>
<reference evidence="2 3" key="1">
    <citation type="submission" date="2022-11" db="EMBL/GenBank/DDBJ databases">
        <title>Minimal conservation of predation-associated metabolite biosynthetic gene clusters underscores biosynthetic potential of Myxococcota including descriptions for ten novel species: Archangium lansinium sp. nov., Myxococcus landrumus sp. nov., Nannocystis bai.</title>
        <authorList>
            <person name="Ahearne A."/>
            <person name="Stevens C."/>
            <person name="Phillips K."/>
        </authorList>
    </citation>
    <scope>NUCLEOTIDE SEQUENCE [LARGE SCALE GENOMIC DNA]</scope>
    <source>
        <strain evidence="2 3">MIWBW</strain>
    </source>
</reference>
<evidence type="ECO:0000256" key="1">
    <source>
        <dbReference type="SAM" id="SignalP"/>
    </source>
</evidence>
<protein>
    <recommendedName>
        <fullName evidence="4">Outer membrane protein beta-barrel domain-containing protein</fullName>
    </recommendedName>
</protein>
<dbReference type="Proteomes" id="UP001207654">
    <property type="component" value="Unassembled WGS sequence"/>
</dbReference>
<evidence type="ECO:0008006" key="4">
    <source>
        <dbReference type="Google" id="ProtNLM"/>
    </source>
</evidence>
<organism evidence="2 3">
    <name type="scientific">Archangium lansingense</name>
    <dbReference type="NCBI Taxonomy" id="2995310"/>
    <lineage>
        <taxon>Bacteria</taxon>
        <taxon>Pseudomonadati</taxon>
        <taxon>Myxococcota</taxon>
        <taxon>Myxococcia</taxon>
        <taxon>Myxococcales</taxon>
        <taxon>Cystobacterineae</taxon>
        <taxon>Archangiaceae</taxon>
        <taxon>Archangium</taxon>
    </lineage>
</organism>
<proteinExistence type="predicted"/>
<dbReference type="RefSeq" id="WP_267538077.1">
    <property type="nucleotide sequence ID" value="NZ_JAPNKA010000001.1"/>
</dbReference>
<feature type="chain" id="PRO_5046389475" description="Outer membrane protein beta-barrel domain-containing protein" evidence="1">
    <location>
        <begin position="31"/>
        <end position="187"/>
    </location>
</feature>
<dbReference type="EMBL" id="JAPNKA010000001">
    <property type="protein sequence ID" value="MCY1079351.1"/>
    <property type="molecule type" value="Genomic_DNA"/>
</dbReference>
<keyword evidence="1" id="KW-0732">Signal</keyword>
<comment type="caution">
    <text evidence="2">The sequence shown here is derived from an EMBL/GenBank/DDBJ whole genome shotgun (WGS) entry which is preliminary data.</text>
</comment>
<evidence type="ECO:0000313" key="3">
    <source>
        <dbReference type="Proteomes" id="UP001207654"/>
    </source>
</evidence>
<evidence type="ECO:0000313" key="2">
    <source>
        <dbReference type="EMBL" id="MCY1079351.1"/>
    </source>
</evidence>
<sequence length="187" mass="19171">MKTSHHSMARAGALALALGTLMAPPGTARAEESSSSLRHRFSAYVTSGAQIYLSSARTIGGVGGGIGVRDTVNDLFILQADLSYLALLGNGGALRVGAGVQRPGTWSPAALLTVNTLFGERLSFLTPEHPARIPGPAVSVGLTLAPVRFDVQSVQFSILELGLGVGSDLPGLGLNYSVGVLEVGATF</sequence>
<accession>A0ABT4ACG6</accession>
<name>A0ABT4ACG6_9BACT</name>